<feature type="transmembrane region" description="Helical" evidence="2">
    <location>
        <begin position="282"/>
        <end position="302"/>
    </location>
</feature>
<keyword evidence="2" id="KW-1133">Transmembrane helix</keyword>
<feature type="domain" description="Phosphatidic acid phosphatase type 2/haloperoxidase" evidence="3">
    <location>
        <begin position="209"/>
        <end position="323"/>
    </location>
</feature>
<reference evidence="4 5" key="1">
    <citation type="submission" date="2016-02" db="EMBL/GenBank/DDBJ databases">
        <title>Complete genome of Sinomonas atrocyanea KCTC 3377.</title>
        <authorList>
            <person name="Kim K.M."/>
        </authorList>
    </citation>
    <scope>NUCLEOTIDE SEQUENCE [LARGE SCALE GENOMIC DNA]</scope>
    <source>
        <strain evidence="4 5">KCTC 3377</strain>
    </source>
</reference>
<evidence type="ECO:0000256" key="1">
    <source>
        <dbReference type="SAM" id="MobiDB-lite"/>
    </source>
</evidence>
<dbReference type="InterPro" id="IPR000326">
    <property type="entry name" value="PAP2/HPO"/>
</dbReference>
<keyword evidence="2" id="KW-0472">Membrane</keyword>
<dbReference type="OrthoDB" id="3725455at2"/>
<feature type="transmembrane region" description="Helical" evidence="2">
    <location>
        <begin position="48"/>
        <end position="73"/>
    </location>
</feature>
<keyword evidence="2" id="KW-0812">Transmembrane</keyword>
<dbReference type="SUPFAM" id="SSF48317">
    <property type="entry name" value="Acid phosphatase/Vanadium-dependent haloperoxidase"/>
    <property type="match status" value="1"/>
</dbReference>
<dbReference type="Pfam" id="PF01569">
    <property type="entry name" value="PAP2"/>
    <property type="match status" value="1"/>
</dbReference>
<feature type="transmembrane region" description="Helical" evidence="2">
    <location>
        <begin position="308"/>
        <end position="326"/>
    </location>
</feature>
<dbReference type="PANTHER" id="PTHR14969">
    <property type="entry name" value="SPHINGOSINE-1-PHOSPHATE PHOSPHOHYDROLASE"/>
    <property type="match status" value="1"/>
</dbReference>
<dbReference type="KEGG" id="satk:SA2016_1171"/>
<feature type="transmembrane region" description="Helical" evidence="2">
    <location>
        <begin position="125"/>
        <end position="147"/>
    </location>
</feature>
<dbReference type="InterPro" id="IPR025902">
    <property type="entry name" value="LssY-like-C_dom"/>
</dbReference>
<dbReference type="EMBL" id="CP014518">
    <property type="protein sequence ID" value="AMM31853.1"/>
    <property type="molecule type" value="Genomic_DNA"/>
</dbReference>
<dbReference type="PANTHER" id="PTHR14969:SF13">
    <property type="entry name" value="AT30094P"/>
    <property type="match status" value="1"/>
</dbReference>
<evidence type="ECO:0000256" key="2">
    <source>
        <dbReference type="SAM" id="Phobius"/>
    </source>
</evidence>
<feature type="compositionally biased region" description="Polar residues" evidence="1">
    <location>
        <begin position="1"/>
        <end position="10"/>
    </location>
</feature>
<feature type="transmembrane region" description="Helical" evidence="2">
    <location>
        <begin position="347"/>
        <end position="367"/>
    </location>
</feature>
<dbReference type="STRING" id="37927.SA2016_1171"/>
<evidence type="ECO:0000313" key="5">
    <source>
        <dbReference type="Proteomes" id="UP000070134"/>
    </source>
</evidence>
<dbReference type="InterPro" id="IPR036938">
    <property type="entry name" value="PAP2/HPO_sf"/>
</dbReference>
<dbReference type="Gene3D" id="1.20.144.10">
    <property type="entry name" value="Phosphatidic acid phosphatase type 2/haloperoxidase"/>
    <property type="match status" value="2"/>
</dbReference>
<dbReference type="AlphaFoldDB" id="A0A126ZXL2"/>
<dbReference type="Proteomes" id="UP000070134">
    <property type="component" value="Chromosome"/>
</dbReference>
<dbReference type="Pfam" id="PF14067">
    <property type="entry name" value="LssY_C"/>
    <property type="match status" value="1"/>
</dbReference>
<dbReference type="CDD" id="cd03392">
    <property type="entry name" value="PAP2_like_2"/>
    <property type="match status" value="1"/>
</dbReference>
<accession>A0A126ZXL2</accession>
<sequence length="578" mass="61404">MTANRQTLPESRTDSRTAHGPGRHLALAAVMAALMAAGVYAVRTLSLFISPMLFLAAVFLEVVFGAVFVLALVRALAAPTAVMRSLAASAWSGLRTNEHVVRALTSEAAPLPWLRDRFRLDRASGLWLTATAVIAAVPLVAFLKLAVTVATRGPLTQVDARIEHLMPSVRTPGETAVFTIATALGSFPSILVMAVIAVAVLWWRRERLLAAAVVGTVAAQELLFTVAKDIGGRPRPDTALALVVETSPSFPSGHSVRATVVFGIIAYLVFKSLRSVWARTLTVSAYLLAVLAVTASRVYLGAHYVSDVWGGMLLGAALLAAVVGALEIAARFPLRRVRRRPGIPSRAIALAPAAALVFAAGLGPALVHPQEHTAQATTQALPSLDPAAFSRLPLYSETLTGSRMEPASFVFVGSEEQVVRAFTRAGWQEADPSTLANTLRAFAVGFQGGQYASAPVTPAFMDAQPETLAFQKATAANSLRQRHHIRIWRTGFTAPDGRNVWEATASFDDGIEFAGPAKLPTHHIDPNVDAERGYIAGSLGLPGRLFQRTDPQMGHNASGDEFFTDGRADLVVLPAAAS</sequence>
<dbReference type="SMART" id="SM00014">
    <property type="entry name" value="acidPPc"/>
    <property type="match status" value="1"/>
</dbReference>
<feature type="transmembrane region" description="Helical" evidence="2">
    <location>
        <begin position="25"/>
        <end position="42"/>
    </location>
</feature>
<dbReference type="PATRIC" id="fig|37927.3.peg.1217"/>
<feature type="transmembrane region" description="Helical" evidence="2">
    <location>
        <begin position="176"/>
        <end position="201"/>
    </location>
</feature>
<feature type="region of interest" description="Disordered" evidence="1">
    <location>
        <begin position="1"/>
        <end position="20"/>
    </location>
</feature>
<dbReference type="RefSeq" id="WP_066496457.1">
    <property type="nucleotide sequence ID" value="NZ_BJMO01000048.1"/>
</dbReference>
<organism evidence="4 5">
    <name type="scientific">Sinomonas atrocyanea</name>
    <dbReference type="NCBI Taxonomy" id="37927"/>
    <lineage>
        <taxon>Bacteria</taxon>
        <taxon>Bacillati</taxon>
        <taxon>Actinomycetota</taxon>
        <taxon>Actinomycetes</taxon>
        <taxon>Micrococcales</taxon>
        <taxon>Micrococcaceae</taxon>
        <taxon>Sinomonas</taxon>
    </lineage>
</organism>
<protein>
    <recommendedName>
        <fullName evidence="3">Phosphatidic acid phosphatase type 2/haloperoxidase domain-containing protein</fullName>
    </recommendedName>
</protein>
<gene>
    <name evidence="4" type="ORF">SA2016_1171</name>
</gene>
<evidence type="ECO:0000259" key="3">
    <source>
        <dbReference type="SMART" id="SM00014"/>
    </source>
</evidence>
<keyword evidence="5" id="KW-1185">Reference proteome</keyword>
<evidence type="ECO:0000313" key="4">
    <source>
        <dbReference type="EMBL" id="AMM31853.1"/>
    </source>
</evidence>
<proteinExistence type="predicted"/>
<name>A0A126ZXL2_9MICC</name>